<dbReference type="PANTHER" id="PTHR39338">
    <property type="entry name" value="BLL5662 PROTEIN-RELATED"/>
    <property type="match status" value="1"/>
</dbReference>
<dbReference type="AlphaFoldDB" id="A0A2W7BVL5"/>
<dbReference type="Pfam" id="PF05762">
    <property type="entry name" value="VWA_CoxE"/>
    <property type="match status" value="1"/>
</dbReference>
<dbReference type="Proteomes" id="UP000248616">
    <property type="component" value="Unassembled WGS sequence"/>
</dbReference>
<dbReference type="OrthoDB" id="9764216at2"/>
<accession>A0A2W7BVL5</accession>
<comment type="caution">
    <text evidence="1">The sequence shown here is derived from an EMBL/GenBank/DDBJ whole genome shotgun (WGS) entry which is preliminary data.</text>
</comment>
<dbReference type="RefSeq" id="WP_111548349.1">
    <property type="nucleotide sequence ID" value="NZ_MZXV01000076.1"/>
</dbReference>
<keyword evidence="2" id="KW-1185">Reference proteome</keyword>
<sequence length="396" mass="45543">MFIPFFLELKAARVPVSLREYLSLLEGLEAGLVDYDVEGFYYLARTALVKDERHIDRFDQVFAHVFKGVEALGGPDAVDVANLPEEWLRRLAEKHLTDEEKKLVEALGGFEKLMETLKQRLEEQKGRHQGGSKWIGTGGTSPFGAYGYNPEGVRIGQHESRNRRAVKVWDRREFRNFDDAVELGTRNIKIALKRLRRWVREGAEEEFDLPGTIHATAEHGYLDVRTRPERRNAVKLLMFFDVGGSMDDHIKSVEELFSAARAEFRQLEYFYFHNCLYEGVWKDNRRRHAETIPTFDLLHKYGPDYKVIVVGDASMSPYEIAHPGGSVEHWNPEAGSVWLGRLLQQWPNAVWLNPESQKNWGFTHSIAMIRDIFGGRMFPLTLAGLEGATKQLSRKH</sequence>
<evidence type="ECO:0000313" key="2">
    <source>
        <dbReference type="Proteomes" id="UP000248616"/>
    </source>
</evidence>
<proteinExistence type="predicted"/>
<reference evidence="2" key="1">
    <citation type="submission" date="2017-03" db="EMBL/GenBank/DDBJ databases">
        <authorList>
            <person name="Safronova V.I."/>
            <person name="Sazanova A.L."/>
            <person name="Chirak E.R."/>
        </authorList>
    </citation>
    <scope>NUCLEOTIDE SEQUENCE [LARGE SCALE GENOMIC DNA]</scope>
    <source>
        <strain evidence="2">Ach-343</strain>
    </source>
</reference>
<dbReference type="EMBL" id="MZXV01000076">
    <property type="protein sequence ID" value="PZV34071.1"/>
    <property type="molecule type" value="Genomic_DNA"/>
</dbReference>
<name>A0A2W7BVL5_9HYPH</name>
<dbReference type="InterPro" id="IPR008912">
    <property type="entry name" value="Uncharacterised_CoxE"/>
</dbReference>
<dbReference type="PANTHER" id="PTHR39338:SF7">
    <property type="entry name" value="BLL6692 PROTEIN"/>
    <property type="match status" value="1"/>
</dbReference>
<protein>
    <submittedName>
        <fullName evidence="1">VWA domain-containing protein</fullName>
    </submittedName>
</protein>
<gene>
    <name evidence="1" type="ORF">B5V02_33765</name>
</gene>
<evidence type="ECO:0000313" key="1">
    <source>
        <dbReference type="EMBL" id="PZV34071.1"/>
    </source>
</evidence>
<organism evidence="1 2">
    <name type="scientific">Mesorhizobium kowhaii</name>
    <dbReference type="NCBI Taxonomy" id="1300272"/>
    <lineage>
        <taxon>Bacteria</taxon>
        <taxon>Pseudomonadati</taxon>
        <taxon>Pseudomonadota</taxon>
        <taxon>Alphaproteobacteria</taxon>
        <taxon>Hyphomicrobiales</taxon>
        <taxon>Phyllobacteriaceae</taxon>
        <taxon>Mesorhizobium</taxon>
    </lineage>
</organism>